<dbReference type="InterPro" id="IPR020349">
    <property type="entry name" value="Uncharacterised_14.7kDa"/>
</dbReference>
<evidence type="ECO:0008006" key="4">
    <source>
        <dbReference type="Google" id="ProtNLM"/>
    </source>
</evidence>
<dbReference type="OrthoDB" id="7658992at2"/>
<name>A8LIU6_DINSH</name>
<keyword evidence="3" id="KW-1185">Reference proteome</keyword>
<dbReference type="Proteomes" id="UP000006833">
    <property type="component" value="Chromosome"/>
</dbReference>
<dbReference type="RefSeq" id="WP_012177990.1">
    <property type="nucleotide sequence ID" value="NC_009952.1"/>
</dbReference>
<evidence type="ECO:0000313" key="2">
    <source>
        <dbReference type="EMBL" id="ABV93060.1"/>
    </source>
</evidence>
<organism evidence="2 3">
    <name type="scientific">Dinoroseobacter shibae (strain DSM 16493 / NCIMB 14021 / DFL 12)</name>
    <dbReference type="NCBI Taxonomy" id="398580"/>
    <lineage>
        <taxon>Bacteria</taxon>
        <taxon>Pseudomonadati</taxon>
        <taxon>Pseudomonadota</taxon>
        <taxon>Alphaproteobacteria</taxon>
        <taxon>Rhodobacterales</taxon>
        <taxon>Roseobacteraceae</taxon>
        <taxon>Dinoroseobacter</taxon>
    </lineage>
</organism>
<reference evidence="3" key="1">
    <citation type="journal article" date="2010" name="ISME J.">
        <title>The complete genome sequence of the algal symbiont Dinoroseobacter shibae: a hitchhiker's guide to life in the sea.</title>
        <authorList>
            <person name="Wagner-Dobler I."/>
            <person name="Ballhausen B."/>
            <person name="Berger M."/>
            <person name="Brinkhoff T."/>
            <person name="Buchholz I."/>
            <person name="Bunk B."/>
            <person name="Cypionka H."/>
            <person name="Daniel R."/>
            <person name="Drepper T."/>
            <person name="Gerdts G."/>
            <person name="Hahnke S."/>
            <person name="Han C."/>
            <person name="Jahn D."/>
            <person name="Kalhoefer D."/>
            <person name="Kiss H."/>
            <person name="Klenk H.P."/>
            <person name="Kyrpides N."/>
            <person name="Liebl W."/>
            <person name="Liesegang H."/>
            <person name="Meincke L."/>
            <person name="Pati A."/>
            <person name="Petersen J."/>
            <person name="Piekarski T."/>
            <person name="Pommerenke C."/>
            <person name="Pradella S."/>
            <person name="Pukall R."/>
            <person name="Rabus R."/>
            <person name="Stackebrandt E."/>
            <person name="Thole S."/>
            <person name="Thompson L."/>
            <person name="Tielen P."/>
            <person name="Tomasch J."/>
            <person name="von Jan M."/>
            <person name="Wanphrut N."/>
            <person name="Wichels A."/>
            <person name="Zech H."/>
            <person name="Simon M."/>
        </authorList>
    </citation>
    <scope>NUCLEOTIDE SEQUENCE [LARGE SCALE GENOMIC DNA]</scope>
    <source>
        <strain evidence="3">DSM 16493 / NCIMB 14021 / DFL 12</strain>
    </source>
</reference>
<feature type="chain" id="PRO_5002725938" description="Lipoprotein" evidence="1">
    <location>
        <begin position="23"/>
        <end position="153"/>
    </location>
</feature>
<sequence>MRGAGAVAVLGLLMGCTAPVSTGMPVAPATAETETPNRAALPTELPPELYALAFDLTMARTLAAECGGGVSVNEGLTDTILQEATRDLSVQGYTSADIQRVRETLPEARVAADRAAYYQSNAITPDNPDSFCAAARREASARTGIGRFLAVGA</sequence>
<keyword evidence="1" id="KW-0732">Signal</keyword>
<dbReference type="PROSITE" id="PS51257">
    <property type="entry name" value="PROKAR_LIPOPROTEIN"/>
    <property type="match status" value="1"/>
</dbReference>
<dbReference type="EMBL" id="CP000830">
    <property type="protein sequence ID" value="ABV93060.1"/>
    <property type="molecule type" value="Genomic_DNA"/>
</dbReference>
<accession>A8LIU6</accession>
<dbReference type="AlphaFoldDB" id="A8LIU6"/>
<dbReference type="STRING" id="398580.Dshi_1318"/>
<dbReference type="Pfam" id="PF17267">
    <property type="entry name" value="DUF5333"/>
    <property type="match status" value="1"/>
</dbReference>
<dbReference type="eggNOG" id="ENOG502ZDC9">
    <property type="taxonomic scope" value="Bacteria"/>
</dbReference>
<feature type="signal peptide" evidence="1">
    <location>
        <begin position="1"/>
        <end position="22"/>
    </location>
</feature>
<proteinExistence type="predicted"/>
<gene>
    <name evidence="2" type="ordered locus">Dshi_1318</name>
</gene>
<evidence type="ECO:0000256" key="1">
    <source>
        <dbReference type="SAM" id="SignalP"/>
    </source>
</evidence>
<dbReference type="HOGENOM" id="CLU_1710367_0_0_5"/>
<protein>
    <recommendedName>
        <fullName evidence="4">Lipoprotein</fullName>
    </recommendedName>
</protein>
<dbReference type="KEGG" id="dsh:Dshi_1318"/>
<evidence type="ECO:0000313" key="3">
    <source>
        <dbReference type="Proteomes" id="UP000006833"/>
    </source>
</evidence>